<sequence length="185" mass="19713">MTIYRLAAAPVAAGMALAGHRDAFFILIIISLVSDLIDGPIARRLGQVSENGARMDTIADACTVLAGLLGLYLFEANTLRPELPWIIVFLASYAAAAATCLAKFGGLPAYHLYTSKTAAFGSGAFVVWLYAIGYSRGLFLAVLGIGVLANVESLLTTLRLKRFRADIGSLFFLSADERGSDRAPH</sequence>
<feature type="transmembrane region" description="Helical" evidence="3">
    <location>
        <begin position="53"/>
        <end position="73"/>
    </location>
</feature>
<keyword evidence="5" id="KW-1185">Reference proteome</keyword>
<dbReference type="EMBL" id="JANZXA010000001">
    <property type="protein sequence ID" value="MCT2398307.1"/>
    <property type="molecule type" value="Genomic_DNA"/>
</dbReference>
<dbReference type="RefSeq" id="WP_260043415.1">
    <property type="nucleotide sequence ID" value="NZ_JANZXA010000001.1"/>
</dbReference>
<dbReference type="InterPro" id="IPR043130">
    <property type="entry name" value="CDP-OH_PTrfase_TM_dom"/>
</dbReference>
<dbReference type="PROSITE" id="PS00379">
    <property type="entry name" value="CDP_ALCOHOL_P_TRANSF"/>
    <property type="match status" value="1"/>
</dbReference>
<dbReference type="InterPro" id="IPR000462">
    <property type="entry name" value="CDP-OH_P_trans"/>
</dbReference>
<gene>
    <name evidence="4" type="ORF">NZK81_01965</name>
</gene>
<accession>A0ABT2I127</accession>
<comment type="caution">
    <text evidence="4">The sequence shown here is derived from an EMBL/GenBank/DDBJ whole genome shotgun (WGS) entry which is preliminary data.</text>
</comment>
<evidence type="ECO:0000256" key="1">
    <source>
        <dbReference type="ARBA" id="ARBA00022679"/>
    </source>
</evidence>
<feature type="transmembrane region" description="Helical" evidence="3">
    <location>
        <begin position="23"/>
        <end position="41"/>
    </location>
</feature>
<evidence type="ECO:0000256" key="3">
    <source>
        <dbReference type="SAM" id="Phobius"/>
    </source>
</evidence>
<keyword evidence="3" id="KW-0472">Membrane</keyword>
<proteinExistence type="inferred from homology"/>
<dbReference type="Proteomes" id="UP001165583">
    <property type="component" value="Unassembled WGS sequence"/>
</dbReference>
<evidence type="ECO:0000313" key="5">
    <source>
        <dbReference type="Proteomes" id="UP001165583"/>
    </source>
</evidence>
<keyword evidence="3" id="KW-0812">Transmembrane</keyword>
<organism evidence="4 5">
    <name type="scientific">Novosphingobium mangrovi</name>
    <name type="common">ex Huang et al. 2023</name>
    <dbReference type="NCBI Taxonomy" id="2976432"/>
    <lineage>
        <taxon>Bacteria</taxon>
        <taxon>Pseudomonadati</taxon>
        <taxon>Pseudomonadota</taxon>
        <taxon>Alphaproteobacteria</taxon>
        <taxon>Sphingomonadales</taxon>
        <taxon>Sphingomonadaceae</taxon>
        <taxon>Novosphingobium</taxon>
    </lineage>
</organism>
<protein>
    <submittedName>
        <fullName evidence="4">CDP-alcohol phosphatidyltransferase family protein</fullName>
    </submittedName>
</protein>
<keyword evidence="3" id="KW-1133">Transmembrane helix</keyword>
<comment type="similarity">
    <text evidence="2">Belongs to the CDP-alcohol phosphatidyltransferase class-I family.</text>
</comment>
<dbReference type="Pfam" id="PF01066">
    <property type="entry name" value="CDP-OH_P_transf"/>
    <property type="match status" value="1"/>
</dbReference>
<evidence type="ECO:0000256" key="2">
    <source>
        <dbReference type="RuleBase" id="RU003750"/>
    </source>
</evidence>
<feature type="transmembrane region" description="Helical" evidence="3">
    <location>
        <begin position="85"/>
        <end position="105"/>
    </location>
</feature>
<reference evidence="4" key="1">
    <citation type="submission" date="2022-09" db="EMBL/GenBank/DDBJ databases">
        <title>Novosphingobium sp. Nov., a polycyclic aromatic hydrocarbon-degrading bacterium isolated form mangrove sediments in HongKong.</title>
        <authorList>
            <person name="Hu Z."/>
        </authorList>
    </citation>
    <scope>NUCLEOTIDE SEQUENCE</scope>
    <source>
        <strain evidence="4">HK4-1</strain>
    </source>
</reference>
<evidence type="ECO:0000313" key="4">
    <source>
        <dbReference type="EMBL" id="MCT2398307.1"/>
    </source>
</evidence>
<dbReference type="InterPro" id="IPR048254">
    <property type="entry name" value="CDP_ALCOHOL_P_TRANSF_CS"/>
</dbReference>
<keyword evidence="1 2" id="KW-0808">Transferase</keyword>
<dbReference type="Gene3D" id="1.20.120.1760">
    <property type="match status" value="1"/>
</dbReference>
<name>A0ABT2I127_9SPHN</name>